<feature type="compositionally biased region" description="Basic residues" evidence="1">
    <location>
        <begin position="78"/>
        <end position="88"/>
    </location>
</feature>
<reference evidence="4" key="1">
    <citation type="submission" date="2012-12" db="EMBL/GenBank/DDBJ databases">
        <authorList>
            <person name="Hellsten U."/>
            <person name="Grimwood J."/>
            <person name="Chapman J.A."/>
            <person name="Shapiro H."/>
            <person name="Aerts A."/>
            <person name="Otillar R.P."/>
            <person name="Terry A.Y."/>
            <person name="Boore J.L."/>
            <person name="Simakov O."/>
            <person name="Marletaz F."/>
            <person name="Cho S.-J."/>
            <person name="Edsinger-Gonzales E."/>
            <person name="Havlak P."/>
            <person name="Kuo D.-H."/>
            <person name="Larsson T."/>
            <person name="Lv J."/>
            <person name="Arendt D."/>
            <person name="Savage R."/>
            <person name="Osoegawa K."/>
            <person name="de Jong P."/>
            <person name="Lindberg D.R."/>
            <person name="Seaver E.C."/>
            <person name="Weisblat D.A."/>
            <person name="Putnam N.H."/>
            <person name="Grigoriev I.V."/>
            <person name="Rokhsar D.S."/>
        </authorList>
    </citation>
    <scope>NUCLEOTIDE SEQUENCE</scope>
    <source>
        <strain evidence="4">I ESC-2004</strain>
    </source>
</reference>
<feature type="non-terminal residue" evidence="2">
    <location>
        <position position="141"/>
    </location>
</feature>
<reference evidence="2 4" key="2">
    <citation type="journal article" date="2013" name="Nature">
        <title>Insights into bilaterian evolution from three spiralian genomes.</title>
        <authorList>
            <person name="Simakov O."/>
            <person name="Marletaz F."/>
            <person name="Cho S.J."/>
            <person name="Edsinger-Gonzales E."/>
            <person name="Havlak P."/>
            <person name="Hellsten U."/>
            <person name="Kuo D.H."/>
            <person name="Larsson T."/>
            <person name="Lv J."/>
            <person name="Arendt D."/>
            <person name="Savage R."/>
            <person name="Osoegawa K."/>
            <person name="de Jong P."/>
            <person name="Grimwood J."/>
            <person name="Chapman J.A."/>
            <person name="Shapiro H."/>
            <person name="Aerts A."/>
            <person name="Otillar R.P."/>
            <person name="Terry A.Y."/>
            <person name="Boore J.L."/>
            <person name="Grigoriev I.V."/>
            <person name="Lindberg D.R."/>
            <person name="Seaver E.C."/>
            <person name="Weisblat D.A."/>
            <person name="Putnam N.H."/>
            <person name="Rokhsar D.S."/>
        </authorList>
    </citation>
    <scope>NUCLEOTIDE SEQUENCE</scope>
    <source>
        <strain evidence="2 4">I ESC-2004</strain>
    </source>
</reference>
<proteinExistence type="predicted"/>
<gene>
    <name evidence="2" type="ORF">CAPTEDRAFT_208199</name>
</gene>
<protein>
    <submittedName>
        <fullName evidence="2 3">Uncharacterized protein</fullName>
    </submittedName>
</protein>
<accession>R7VFT3</accession>
<evidence type="ECO:0000313" key="3">
    <source>
        <dbReference type="EnsemblMetazoa" id="CapteP208199"/>
    </source>
</evidence>
<feature type="region of interest" description="Disordered" evidence="1">
    <location>
        <begin position="1"/>
        <end position="91"/>
    </location>
</feature>
<keyword evidence="4" id="KW-1185">Reference proteome</keyword>
<evidence type="ECO:0000313" key="2">
    <source>
        <dbReference type="EMBL" id="ELU15156.1"/>
    </source>
</evidence>
<dbReference type="HOGENOM" id="CLU_1830141_0_0_1"/>
<organism evidence="2">
    <name type="scientific">Capitella teleta</name>
    <name type="common">Polychaete worm</name>
    <dbReference type="NCBI Taxonomy" id="283909"/>
    <lineage>
        <taxon>Eukaryota</taxon>
        <taxon>Metazoa</taxon>
        <taxon>Spiralia</taxon>
        <taxon>Lophotrochozoa</taxon>
        <taxon>Annelida</taxon>
        <taxon>Polychaeta</taxon>
        <taxon>Sedentaria</taxon>
        <taxon>Scolecida</taxon>
        <taxon>Capitellidae</taxon>
        <taxon>Capitella</taxon>
    </lineage>
</organism>
<dbReference type="EMBL" id="KB293978">
    <property type="protein sequence ID" value="ELU15156.1"/>
    <property type="molecule type" value="Genomic_DNA"/>
</dbReference>
<dbReference type="Proteomes" id="UP000014760">
    <property type="component" value="Unassembled WGS sequence"/>
</dbReference>
<sequence length="141" mass="15263">MDSESIVDPSTIRGVDTPDAPAMSLSASYPSSAFNSSLRKTPQPVDPYRVPKRQDSRGSKGSSAFINRQVSVASTGRRSVRACPKPRNRKDSVLRMAVDGFTGALSSSRRSKRRIAKHARSFAPTSISSALDDSHEPESLK</sequence>
<feature type="region of interest" description="Disordered" evidence="1">
    <location>
        <begin position="104"/>
        <end position="141"/>
    </location>
</feature>
<dbReference type="EnsemblMetazoa" id="CapteT208199">
    <property type="protein sequence ID" value="CapteP208199"/>
    <property type="gene ID" value="CapteG208199"/>
</dbReference>
<name>R7VFT3_CAPTE</name>
<reference evidence="3" key="3">
    <citation type="submission" date="2015-06" db="UniProtKB">
        <authorList>
            <consortium name="EnsemblMetazoa"/>
        </authorList>
    </citation>
    <scope>IDENTIFICATION</scope>
</reference>
<dbReference type="AlphaFoldDB" id="R7VFT3"/>
<feature type="compositionally biased region" description="Basic residues" evidence="1">
    <location>
        <begin position="109"/>
        <end position="120"/>
    </location>
</feature>
<feature type="compositionally biased region" description="Basic and acidic residues" evidence="1">
    <location>
        <begin position="132"/>
        <end position="141"/>
    </location>
</feature>
<dbReference type="EMBL" id="AMQN01038055">
    <property type="status" value="NOT_ANNOTATED_CDS"/>
    <property type="molecule type" value="Genomic_DNA"/>
</dbReference>
<feature type="compositionally biased region" description="Low complexity" evidence="1">
    <location>
        <begin position="20"/>
        <end position="37"/>
    </location>
</feature>
<evidence type="ECO:0000313" key="4">
    <source>
        <dbReference type="Proteomes" id="UP000014760"/>
    </source>
</evidence>
<evidence type="ECO:0000256" key="1">
    <source>
        <dbReference type="SAM" id="MobiDB-lite"/>
    </source>
</evidence>
<feature type="compositionally biased region" description="Polar residues" evidence="1">
    <location>
        <begin position="59"/>
        <end position="77"/>
    </location>
</feature>